<dbReference type="Proteomes" id="UP000240912">
    <property type="component" value="Unassembled WGS sequence"/>
</dbReference>
<gene>
    <name evidence="1" type="ORF">C7T94_01810</name>
</gene>
<name>A0A2T3HR02_9SPHI</name>
<organism evidence="1 2">
    <name type="scientific">Pedobacter yulinensis</name>
    <dbReference type="NCBI Taxonomy" id="2126353"/>
    <lineage>
        <taxon>Bacteria</taxon>
        <taxon>Pseudomonadati</taxon>
        <taxon>Bacteroidota</taxon>
        <taxon>Sphingobacteriia</taxon>
        <taxon>Sphingobacteriales</taxon>
        <taxon>Sphingobacteriaceae</taxon>
        <taxon>Pedobacter</taxon>
    </lineage>
</organism>
<evidence type="ECO:0008006" key="3">
    <source>
        <dbReference type="Google" id="ProtNLM"/>
    </source>
</evidence>
<dbReference type="AlphaFoldDB" id="A0A2T3HR02"/>
<sequence length="136" mass="14950">MRYLVVCALFALSCGKTNSKPVYLGFSADSSGIVIKNIDRNGLYQLQRDTQALDSMALIDVVETPAADDSLTMEKTVTGRLHLRGDSLLFLPDTPFTRGKTYLVQTFVNSRFAAGGDVLRGKLQPRVKPVAVTLRR</sequence>
<evidence type="ECO:0000313" key="1">
    <source>
        <dbReference type="EMBL" id="PST84885.1"/>
    </source>
</evidence>
<proteinExistence type="predicted"/>
<dbReference type="EMBL" id="PYLS01000001">
    <property type="protein sequence ID" value="PST84885.1"/>
    <property type="molecule type" value="Genomic_DNA"/>
</dbReference>
<comment type="caution">
    <text evidence="1">The sequence shown here is derived from an EMBL/GenBank/DDBJ whole genome shotgun (WGS) entry which is preliminary data.</text>
</comment>
<accession>A0A2T3HR02</accession>
<dbReference type="RefSeq" id="WP_107213085.1">
    <property type="nucleotide sequence ID" value="NZ_KZ686268.1"/>
</dbReference>
<reference evidence="1 2" key="1">
    <citation type="submission" date="2018-03" db="EMBL/GenBank/DDBJ databases">
        <authorList>
            <person name="Keele B.F."/>
        </authorList>
    </citation>
    <scope>NUCLEOTIDE SEQUENCE [LARGE SCALE GENOMIC DNA]</scope>
    <source>
        <strain evidence="1 2">YL28-9</strain>
    </source>
</reference>
<evidence type="ECO:0000313" key="2">
    <source>
        <dbReference type="Proteomes" id="UP000240912"/>
    </source>
</evidence>
<dbReference type="OrthoDB" id="794736at2"/>
<protein>
    <recommendedName>
        <fullName evidence="3">Lipoprotein</fullName>
    </recommendedName>
</protein>
<keyword evidence="2" id="KW-1185">Reference proteome</keyword>